<gene>
    <name evidence="10" type="primary">lepB</name>
    <name evidence="10" type="ORF">ENS64_12085</name>
</gene>
<feature type="active site" evidence="6">
    <location>
        <position position="52"/>
    </location>
</feature>
<dbReference type="EMBL" id="DSVQ01000015">
    <property type="protein sequence ID" value="HGT39983.1"/>
    <property type="molecule type" value="Genomic_DNA"/>
</dbReference>
<feature type="domain" description="Peptidase S26" evidence="9">
    <location>
        <begin position="485"/>
        <end position="523"/>
    </location>
</feature>
<feature type="region of interest" description="Disordered" evidence="8">
    <location>
        <begin position="1"/>
        <end position="21"/>
    </location>
</feature>
<dbReference type="SUPFAM" id="SSF51306">
    <property type="entry name" value="LexA/Signal peptidase"/>
    <property type="match status" value="2"/>
</dbReference>
<sequence>MPTLSPHALPPDQPSDQPSTPRALVESTVCLLVAVILFRTFAAEGYMISTGSMAPHLLGFHKRVICPTCRTPFPFGVAYDTDLPGMSAAETEAARNLAVCPNCGQDHIRLTNVPRNHGDQLLVFKPAYALTPPKRWEVVVFRNPHNPTEAYVKRLVGLPGEAIQILDGDVYADGVLCRKDWPQQRALRIVVHEHRYQPAADARCRPHWQPVPGPTSAPSWRAEGDRFVLAAHDDAQDGWSWVEYGHWYRRQPRQETSVTLAAWPGDLEPSSIPPAGLKYDLHQQRLSCVGALSEAVRDRLLAHPADAAFHRAIHELYEQSHVGPIRDTYGYNPAEGDHQPVPVRDVMVSLQVHVAQGRGEFAVEMSDGAANYTAVFDWGRREARLYAGTDDEPVASTTLPPEFFAPKPCTIEMSLFDRQVLVAWNEQPLLGPWTFDVPEATPVPRYPMRFGAHRLHAVVSDLVVYRDVYYTATRGRHGVLRPYRLGPDELFVLGDNSPVSHDSRRWPDGAVPRSLLIGKPFLVHLPSKPVRLRIGRSEWHLRLPDWERIHWLR</sequence>
<feature type="active site" evidence="6">
    <location>
        <position position="153"/>
    </location>
</feature>
<dbReference type="PANTHER" id="PTHR43390:SF1">
    <property type="entry name" value="CHLOROPLAST PROCESSING PEPTIDASE"/>
    <property type="match status" value="1"/>
</dbReference>
<comment type="similarity">
    <text evidence="2 7">Belongs to the peptidase S26 family.</text>
</comment>
<dbReference type="Pfam" id="PF10502">
    <property type="entry name" value="Peptidase_S26"/>
    <property type="match status" value="2"/>
</dbReference>
<dbReference type="PANTHER" id="PTHR43390">
    <property type="entry name" value="SIGNAL PEPTIDASE I"/>
    <property type="match status" value="1"/>
</dbReference>
<evidence type="ECO:0000256" key="3">
    <source>
        <dbReference type="ARBA" id="ARBA00013208"/>
    </source>
</evidence>
<name>A0A7C4QQ40_9PLAN</name>
<accession>A0A7C4QQ40</accession>
<dbReference type="NCBIfam" id="TIGR02227">
    <property type="entry name" value="sigpep_I_bact"/>
    <property type="match status" value="1"/>
</dbReference>
<dbReference type="GO" id="GO:0016020">
    <property type="term" value="C:membrane"/>
    <property type="evidence" value="ECO:0007669"/>
    <property type="project" value="UniProtKB-SubCell"/>
</dbReference>
<dbReference type="GO" id="GO:0006465">
    <property type="term" value="P:signal peptide processing"/>
    <property type="evidence" value="ECO:0007669"/>
    <property type="project" value="InterPro"/>
</dbReference>
<dbReference type="GO" id="GO:0009003">
    <property type="term" value="F:signal peptidase activity"/>
    <property type="evidence" value="ECO:0007669"/>
    <property type="project" value="UniProtKB-EC"/>
</dbReference>
<evidence type="ECO:0000256" key="2">
    <source>
        <dbReference type="ARBA" id="ARBA00009370"/>
    </source>
</evidence>
<keyword evidence="7" id="KW-0645">Protease</keyword>
<proteinExistence type="inferred from homology"/>
<dbReference type="InterPro" id="IPR019758">
    <property type="entry name" value="Pept_S26A_signal_pept_1_CS"/>
</dbReference>
<comment type="subcellular location">
    <subcellularLocation>
        <location evidence="7">Membrane</location>
        <topology evidence="7">Single-pass type II membrane protein</topology>
    </subcellularLocation>
</comment>
<evidence type="ECO:0000256" key="5">
    <source>
        <dbReference type="ARBA" id="ARBA00022801"/>
    </source>
</evidence>
<evidence type="ECO:0000256" key="8">
    <source>
        <dbReference type="SAM" id="MobiDB-lite"/>
    </source>
</evidence>
<comment type="caution">
    <text evidence="10">The sequence shown here is derived from an EMBL/GenBank/DDBJ whole genome shotgun (WGS) entry which is preliminary data.</text>
</comment>
<dbReference type="InterPro" id="IPR019757">
    <property type="entry name" value="Pept_S26A_signal_pept_1_Lys-AS"/>
</dbReference>
<protein>
    <recommendedName>
        <fullName evidence="4 7">Signal peptidase I</fullName>
        <ecNumber evidence="3 7">3.4.21.89</ecNumber>
    </recommendedName>
</protein>
<evidence type="ECO:0000256" key="7">
    <source>
        <dbReference type="RuleBase" id="RU362042"/>
    </source>
</evidence>
<dbReference type="PRINTS" id="PR00727">
    <property type="entry name" value="LEADERPTASE"/>
</dbReference>
<dbReference type="GO" id="GO:0004252">
    <property type="term" value="F:serine-type endopeptidase activity"/>
    <property type="evidence" value="ECO:0007669"/>
    <property type="project" value="InterPro"/>
</dbReference>
<evidence type="ECO:0000256" key="6">
    <source>
        <dbReference type="PIRSR" id="PIRSR600223-1"/>
    </source>
</evidence>
<evidence type="ECO:0000313" key="10">
    <source>
        <dbReference type="EMBL" id="HGT39983.1"/>
    </source>
</evidence>
<evidence type="ECO:0000256" key="4">
    <source>
        <dbReference type="ARBA" id="ARBA00019232"/>
    </source>
</evidence>
<evidence type="ECO:0000259" key="9">
    <source>
        <dbReference type="Pfam" id="PF10502"/>
    </source>
</evidence>
<comment type="catalytic activity">
    <reaction evidence="1 7">
        <text>Cleavage of hydrophobic, N-terminal signal or leader sequences from secreted and periplasmic proteins.</text>
        <dbReference type="EC" id="3.4.21.89"/>
    </reaction>
</comment>
<keyword evidence="5 7" id="KW-0378">Hydrolase</keyword>
<dbReference type="PROSITE" id="PS00760">
    <property type="entry name" value="SPASE_I_2"/>
    <property type="match status" value="1"/>
</dbReference>
<dbReference type="Gene3D" id="2.10.109.10">
    <property type="entry name" value="Umud Fragment, subunit A"/>
    <property type="match status" value="2"/>
</dbReference>
<dbReference type="InterPro" id="IPR036286">
    <property type="entry name" value="LexA/Signal_pep-like_sf"/>
</dbReference>
<dbReference type="PROSITE" id="PS00761">
    <property type="entry name" value="SPASE_I_3"/>
    <property type="match status" value="1"/>
</dbReference>
<organism evidence="10">
    <name type="scientific">Schlesneria paludicola</name>
    <dbReference type="NCBI Taxonomy" id="360056"/>
    <lineage>
        <taxon>Bacteria</taxon>
        <taxon>Pseudomonadati</taxon>
        <taxon>Planctomycetota</taxon>
        <taxon>Planctomycetia</taxon>
        <taxon>Planctomycetales</taxon>
        <taxon>Planctomycetaceae</taxon>
        <taxon>Schlesneria</taxon>
    </lineage>
</organism>
<evidence type="ECO:0000256" key="1">
    <source>
        <dbReference type="ARBA" id="ARBA00000677"/>
    </source>
</evidence>
<dbReference type="EC" id="3.4.21.89" evidence="3 7"/>
<dbReference type="AlphaFoldDB" id="A0A7C4QQ40"/>
<feature type="domain" description="Peptidase S26" evidence="9">
    <location>
        <begin position="117"/>
        <end position="183"/>
    </location>
</feature>
<dbReference type="InterPro" id="IPR019533">
    <property type="entry name" value="Peptidase_S26"/>
</dbReference>
<dbReference type="InterPro" id="IPR000223">
    <property type="entry name" value="Pept_S26A_signal_pept_1"/>
</dbReference>
<reference evidence="10" key="1">
    <citation type="journal article" date="2020" name="mSystems">
        <title>Genome- and Community-Level Interaction Insights into Carbon Utilization and Element Cycling Functions of Hydrothermarchaeota in Hydrothermal Sediment.</title>
        <authorList>
            <person name="Zhou Z."/>
            <person name="Liu Y."/>
            <person name="Xu W."/>
            <person name="Pan J."/>
            <person name="Luo Z.H."/>
            <person name="Li M."/>
        </authorList>
    </citation>
    <scope>NUCLEOTIDE SEQUENCE [LARGE SCALE GENOMIC DNA]</scope>
    <source>
        <strain evidence="10">SpSt-508</strain>
    </source>
</reference>
<dbReference type="CDD" id="cd06530">
    <property type="entry name" value="S26_SPase_I"/>
    <property type="match status" value="2"/>
</dbReference>